<evidence type="ECO:0000256" key="5">
    <source>
        <dbReference type="ARBA" id="ARBA00023136"/>
    </source>
</evidence>
<accession>A0A7R8WQR5</accession>
<feature type="non-terminal residue" evidence="6">
    <location>
        <position position="1"/>
    </location>
</feature>
<evidence type="ECO:0000256" key="4">
    <source>
        <dbReference type="ARBA" id="ARBA00022989"/>
    </source>
</evidence>
<evidence type="ECO:0000256" key="2">
    <source>
        <dbReference type="ARBA" id="ARBA00022679"/>
    </source>
</evidence>
<keyword evidence="2" id="KW-0808">Transferase</keyword>
<dbReference type="AlphaFoldDB" id="A0A7R8WQR5"/>
<dbReference type="GO" id="GO:0016020">
    <property type="term" value="C:membrane"/>
    <property type="evidence" value="ECO:0007669"/>
    <property type="project" value="UniProtKB-SubCell"/>
</dbReference>
<dbReference type="GO" id="GO:0009242">
    <property type="term" value="P:colanic acid biosynthetic process"/>
    <property type="evidence" value="ECO:0007669"/>
    <property type="project" value="TreeGrafter"/>
</dbReference>
<proteinExistence type="predicted"/>
<name>A0A7R8WQR5_9CRUS</name>
<dbReference type="InterPro" id="IPR003362">
    <property type="entry name" value="Bact_transf"/>
</dbReference>
<dbReference type="Pfam" id="PF02397">
    <property type="entry name" value="Bac_transf"/>
    <property type="match status" value="1"/>
</dbReference>
<keyword evidence="4" id="KW-1133">Transmembrane helix</keyword>
<organism evidence="6">
    <name type="scientific">Cyprideis torosa</name>
    <dbReference type="NCBI Taxonomy" id="163714"/>
    <lineage>
        <taxon>Eukaryota</taxon>
        <taxon>Metazoa</taxon>
        <taxon>Ecdysozoa</taxon>
        <taxon>Arthropoda</taxon>
        <taxon>Crustacea</taxon>
        <taxon>Oligostraca</taxon>
        <taxon>Ostracoda</taxon>
        <taxon>Podocopa</taxon>
        <taxon>Podocopida</taxon>
        <taxon>Cytherocopina</taxon>
        <taxon>Cytheroidea</taxon>
        <taxon>Cytherideidae</taxon>
        <taxon>Cyprideis</taxon>
    </lineage>
</organism>
<gene>
    <name evidence="6" type="ORF">CTOB1V02_LOCUS12910</name>
</gene>
<sequence>ANTLDDIPIRQITADDINGDLLNGIHQVWMACEQSSDDELIQLKARFNRYPVSVHLVPSMLVRTLLNGSSTMIGDQLVISMDSSPVYGRNAASKRAFDLTLGSAILLLVLPLFAVIAIAIKLDSKGPVFFRQWRYGQNGKRFRIWKFRTMTTMDSGEDAFQQATPNDARVTRVGKFLRESSLDELPQLFNVVTGDMSLVGPRPHPVVMDDEYRELMASFGSRGLAKPGMTGLAQIEGLRGQTQYEADMKKRVLKDIHYLTTWSIWTDIRIIARTPVALLSRKNAY</sequence>
<evidence type="ECO:0000256" key="3">
    <source>
        <dbReference type="ARBA" id="ARBA00022692"/>
    </source>
</evidence>
<evidence type="ECO:0000256" key="1">
    <source>
        <dbReference type="ARBA" id="ARBA00004141"/>
    </source>
</evidence>
<dbReference type="PANTHER" id="PTHR30576">
    <property type="entry name" value="COLANIC BIOSYNTHESIS UDP-GLUCOSE LIPID CARRIER TRANSFERASE"/>
    <property type="match status" value="1"/>
</dbReference>
<keyword evidence="5" id="KW-0472">Membrane</keyword>
<dbReference type="GO" id="GO:0089702">
    <property type="term" value="F:undecaprenyl-phosphate glucose phosphotransferase activity"/>
    <property type="evidence" value="ECO:0007669"/>
    <property type="project" value="TreeGrafter"/>
</dbReference>
<keyword evidence="3" id="KW-0812">Transmembrane</keyword>
<evidence type="ECO:0000313" key="6">
    <source>
        <dbReference type="EMBL" id="CAD7235094.1"/>
    </source>
</evidence>
<dbReference type="NCBIfam" id="TIGR03025">
    <property type="entry name" value="EPS_sugtrans"/>
    <property type="match status" value="1"/>
</dbReference>
<dbReference type="OrthoDB" id="10266024at2759"/>
<reference evidence="6" key="1">
    <citation type="submission" date="2020-11" db="EMBL/GenBank/DDBJ databases">
        <authorList>
            <person name="Tran Van P."/>
        </authorList>
    </citation>
    <scope>NUCLEOTIDE SEQUENCE</scope>
</reference>
<dbReference type="InterPro" id="IPR017475">
    <property type="entry name" value="EPS_sugar_tfrase"/>
</dbReference>
<dbReference type="EMBL" id="OB671163">
    <property type="protein sequence ID" value="CAD7235094.1"/>
    <property type="molecule type" value="Genomic_DNA"/>
</dbReference>
<comment type="subcellular location">
    <subcellularLocation>
        <location evidence="1">Membrane</location>
        <topology evidence="1">Multi-pass membrane protein</topology>
    </subcellularLocation>
</comment>
<protein>
    <submittedName>
        <fullName evidence="6">Uncharacterized protein</fullName>
    </submittedName>
</protein>
<dbReference type="PANTHER" id="PTHR30576:SF21">
    <property type="entry name" value="UDP-GLUCOSE:UNDECAPRENYL-PHOSPHATE GLUCOSE-1-PHOSPHATE TRANSFERASE"/>
    <property type="match status" value="1"/>
</dbReference>